<gene>
    <name evidence="5" type="ORF">SYYSPA8_21760</name>
</gene>
<accession>A0ABQ5P2Z4</accession>
<proteinExistence type="predicted"/>
<reference evidence="5 6" key="1">
    <citation type="submission" date="2022-10" db="EMBL/GenBank/DDBJ databases">
        <title>Draft genome sequence of Streptomyces sp. YSPA8.</title>
        <authorList>
            <person name="Moriuchi R."/>
            <person name="Dohra H."/>
            <person name="Yamamura H."/>
            <person name="Kodani S."/>
        </authorList>
    </citation>
    <scope>NUCLEOTIDE SEQUENCE [LARGE SCALE GENOMIC DNA]</scope>
    <source>
        <strain evidence="5 6">YSPA8</strain>
    </source>
</reference>
<dbReference type="Pfam" id="PF00196">
    <property type="entry name" value="GerE"/>
    <property type="match status" value="1"/>
</dbReference>
<dbReference type="SMART" id="SM00421">
    <property type="entry name" value="HTH_LUXR"/>
    <property type="match status" value="1"/>
</dbReference>
<dbReference type="InterPro" id="IPR003593">
    <property type="entry name" value="AAA+_ATPase"/>
</dbReference>
<comment type="caution">
    <text evidence="5">The sequence shown here is derived from an EMBL/GenBank/DDBJ whole genome shotgun (WGS) entry which is preliminary data.</text>
</comment>
<keyword evidence="2" id="KW-0067">ATP-binding</keyword>
<feature type="compositionally biased region" description="Basic and acidic residues" evidence="3">
    <location>
        <begin position="1009"/>
        <end position="1064"/>
    </location>
</feature>
<dbReference type="PRINTS" id="PR00038">
    <property type="entry name" value="HTHLUXR"/>
</dbReference>
<dbReference type="SUPFAM" id="SSF48452">
    <property type="entry name" value="TPR-like"/>
    <property type="match status" value="1"/>
</dbReference>
<evidence type="ECO:0000256" key="3">
    <source>
        <dbReference type="SAM" id="MobiDB-lite"/>
    </source>
</evidence>
<evidence type="ECO:0000256" key="1">
    <source>
        <dbReference type="ARBA" id="ARBA00022741"/>
    </source>
</evidence>
<feature type="region of interest" description="Disordered" evidence="3">
    <location>
        <begin position="983"/>
        <end position="1072"/>
    </location>
</feature>
<dbReference type="Gene3D" id="1.10.10.10">
    <property type="entry name" value="Winged helix-like DNA-binding domain superfamily/Winged helix DNA-binding domain"/>
    <property type="match status" value="1"/>
</dbReference>
<dbReference type="InterPro" id="IPR041664">
    <property type="entry name" value="AAA_16"/>
</dbReference>
<dbReference type="PANTHER" id="PTHR16305">
    <property type="entry name" value="TESTICULAR SOLUBLE ADENYLYL CYCLASE"/>
    <property type="match status" value="1"/>
</dbReference>
<dbReference type="EMBL" id="BSBI01000009">
    <property type="protein sequence ID" value="GLF96971.1"/>
    <property type="molecule type" value="Genomic_DNA"/>
</dbReference>
<sequence>MVAERDPVPVPAPVPVAREPQLRRVRELLKATVAGHGGSLLVDGEPGSGKTALLARVADEAGRLRCRVLAGTAPELCPTPLGALLDCLEPDATTDEIRRTARAGGLTPAGHPATAVRRLFGLIAQTCRTTPVVLVLDNLHRADEASLLVWRRLTETASRRPLLLAAAVPSAPGRPLPRPAARIADSGATRLTLPPLTPREAARHAGVVLGVPPGPRLLRRLGDAAGNVRHLHDLLAALTADGAVRLTADSAELATTGATAEAAAGVTTGAAAGTGGTGSARPARPARSAGPRSPASTGNNSPYPLPPPLAAALTDRLGALSPDVRTTLRIAALLEPPFSRRELAVALERPPGAALPALEEAVAAGIVEEGAPESLRLRSELLRQALHAGVPATLRAAIHARAARSLAGLRAPAHRVAAHLLAADPAGDDWATPWLLGHSAELVDHHPGAALELAGRALDRLPPAHPGRTRLQDAAAQSAYLLHHPDAAGRAKDLHDRTTDPARRHRLGFLTVLALLQDGRPAPARTVVDDALAAAAVTGHPTRTARLLALRAALLCASHRLDEARFLADRVLERSLALQAPVPEAHARSVRAQVLTHTGDHTAALHESTRARAAARRRRETRDLQLVQTLLGAHLLGAHDRDGEARALLDDARSLAGTTGSPARRAWVHTVAARFHYRAGRWDEALDSLDLGHPPPAPWLPVPPHGLDAVILAARDQRDAARARLTAARAAAPADTDPAYLPLAAALIAERDGDPGTALTLLRDSLAPGGPPTGRWAHQATRLPDTVRIALALGDHALARDAVAAAEAAAAHAPGAPGPRALAQRLSGLVGHDPGPLTAAADHYLRQGMRLCHARTLEDLAAVLAARGDTDGTDGARARLTAAVDLYRSIGAHGYTARADARLRSLGVRRGPRGPRGTKSRPGTGWDALTPTELRVALLVAEGRSNPETAAELLLSPRTVQTHVSHILAKLGVRTRIDIGREAGRRRPPHGPPHGPPTAVRPAAGPTTKETDDRDDRDAGEPRARTGEPRVRAGEPRGRAARVDRPNRRDPAAEPAHRGTDERPGPLPPHRG</sequence>
<organism evidence="5 6">
    <name type="scientific">Streptomyces yaizuensis</name>
    <dbReference type="NCBI Taxonomy" id="2989713"/>
    <lineage>
        <taxon>Bacteria</taxon>
        <taxon>Bacillati</taxon>
        <taxon>Actinomycetota</taxon>
        <taxon>Actinomycetes</taxon>
        <taxon>Kitasatosporales</taxon>
        <taxon>Streptomycetaceae</taxon>
        <taxon>Streptomyces</taxon>
    </lineage>
</organism>
<keyword evidence="1" id="KW-0547">Nucleotide-binding</keyword>
<dbReference type="InterPro" id="IPR011990">
    <property type="entry name" value="TPR-like_helical_dom_sf"/>
</dbReference>
<dbReference type="SUPFAM" id="SSF46894">
    <property type="entry name" value="C-terminal effector domain of the bipartite response regulators"/>
    <property type="match status" value="1"/>
</dbReference>
<dbReference type="Gene3D" id="1.25.40.10">
    <property type="entry name" value="Tetratricopeptide repeat domain"/>
    <property type="match status" value="1"/>
</dbReference>
<feature type="compositionally biased region" description="Low complexity" evidence="3">
    <location>
        <begin position="279"/>
        <end position="297"/>
    </location>
</feature>
<feature type="domain" description="HTH luxR-type" evidence="4">
    <location>
        <begin position="922"/>
        <end position="987"/>
    </location>
</feature>
<dbReference type="CDD" id="cd06170">
    <property type="entry name" value="LuxR_C_like"/>
    <property type="match status" value="1"/>
</dbReference>
<protein>
    <submittedName>
        <fullName evidence="5">LuxR family transcriptional regulator</fullName>
    </submittedName>
</protein>
<evidence type="ECO:0000259" key="4">
    <source>
        <dbReference type="PROSITE" id="PS50043"/>
    </source>
</evidence>
<dbReference type="InterPro" id="IPR036388">
    <property type="entry name" value="WH-like_DNA-bd_sf"/>
</dbReference>
<feature type="region of interest" description="Disordered" evidence="3">
    <location>
        <begin position="269"/>
        <end position="307"/>
    </location>
</feature>
<dbReference type="InterPro" id="IPR027417">
    <property type="entry name" value="P-loop_NTPase"/>
</dbReference>
<dbReference type="Gene3D" id="3.40.50.300">
    <property type="entry name" value="P-loop containing nucleotide triphosphate hydrolases"/>
    <property type="match status" value="1"/>
</dbReference>
<feature type="compositionally biased region" description="Basic residues" evidence="3">
    <location>
        <begin position="910"/>
        <end position="919"/>
    </location>
</feature>
<dbReference type="Proteomes" id="UP001291653">
    <property type="component" value="Unassembled WGS sequence"/>
</dbReference>
<keyword evidence="6" id="KW-1185">Reference proteome</keyword>
<dbReference type="InterPro" id="IPR000792">
    <property type="entry name" value="Tscrpt_reg_LuxR_C"/>
</dbReference>
<feature type="region of interest" description="Disordered" evidence="3">
    <location>
        <begin position="907"/>
        <end position="928"/>
    </location>
</feature>
<dbReference type="PANTHER" id="PTHR16305:SF35">
    <property type="entry name" value="TRANSCRIPTIONAL ACTIVATOR DOMAIN"/>
    <property type="match status" value="1"/>
</dbReference>
<dbReference type="SMART" id="SM00382">
    <property type="entry name" value="AAA"/>
    <property type="match status" value="1"/>
</dbReference>
<evidence type="ECO:0000256" key="2">
    <source>
        <dbReference type="ARBA" id="ARBA00022840"/>
    </source>
</evidence>
<evidence type="ECO:0000313" key="5">
    <source>
        <dbReference type="EMBL" id="GLF96971.1"/>
    </source>
</evidence>
<dbReference type="Pfam" id="PF13191">
    <property type="entry name" value="AAA_16"/>
    <property type="match status" value="1"/>
</dbReference>
<dbReference type="SUPFAM" id="SSF52540">
    <property type="entry name" value="P-loop containing nucleoside triphosphate hydrolases"/>
    <property type="match status" value="1"/>
</dbReference>
<dbReference type="InterPro" id="IPR016032">
    <property type="entry name" value="Sig_transdc_resp-reg_C-effctor"/>
</dbReference>
<dbReference type="PROSITE" id="PS50043">
    <property type="entry name" value="HTH_LUXR_2"/>
    <property type="match status" value="1"/>
</dbReference>
<evidence type="ECO:0000313" key="6">
    <source>
        <dbReference type="Proteomes" id="UP001291653"/>
    </source>
</evidence>
<name>A0ABQ5P2Z4_9ACTN</name>